<evidence type="ECO:0000313" key="2">
    <source>
        <dbReference type="Proteomes" id="UP000008068"/>
    </source>
</evidence>
<keyword evidence="2" id="KW-1185">Reference proteome</keyword>
<evidence type="ECO:0000313" key="1">
    <source>
        <dbReference type="EMBL" id="EGT45755.1"/>
    </source>
</evidence>
<name>G0MC38_CAEBE</name>
<organism evidence="2">
    <name type="scientific">Caenorhabditis brenneri</name>
    <name type="common">Nematode worm</name>
    <dbReference type="NCBI Taxonomy" id="135651"/>
    <lineage>
        <taxon>Eukaryota</taxon>
        <taxon>Metazoa</taxon>
        <taxon>Ecdysozoa</taxon>
        <taxon>Nematoda</taxon>
        <taxon>Chromadorea</taxon>
        <taxon>Rhabditida</taxon>
        <taxon>Rhabditina</taxon>
        <taxon>Rhabditomorpha</taxon>
        <taxon>Rhabditoidea</taxon>
        <taxon>Rhabditidae</taxon>
        <taxon>Peloderinae</taxon>
        <taxon>Caenorhabditis</taxon>
    </lineage>
</organism>
<dbReference type="HOGENOM" id="CLU_3406687_0_0_1"/>
<dbReference type="EMBL" id="GL379789">
    <property type="protein sequence ID" value="EGT45755.1"/>
    <property type="molecule type" value="Genomic_DNA"/>
</dbReference>
<dbReference type="Proteomes" id="UP000008068">
    <property type="component" value="Unassembled WGS sequence"/>
</dbReference>
<proteinExistence type="predicted"/>
<protein>
    <submittedName>
        <fullName evidence="1">Uncharacterized protein</fullName>
    </submittedName>
</protein>
<accession>G0MC38</accession>
<gene>
    <name evidence="1" type="ORF">CAEBREN_11584</name>
</gene>
<dbReference type="AlphaFoldDB" id="G0MC38"/>
<sequence length="30" mass="3306">MSLFNTTYTNVFTLQDFAGLASKMVSGLTF</sequence>
<reference evidence="2" key="1">
    <citation type="submission" date="2011-07" db="EMBL/GenBank/DDBJ databases">
        <authorList>
            <consortium name="Caenorhabditis brenneri Sequencing and Analysis Consortium"/>
            <person name="Wilson R.K."/>
        </authorList>
    </citation>
    <scope>NUCLEOTIDE SEQUENCE [LARGE SCALE GENOMIC DNA]</scope>
    <source>
        <strain evidence="2">PB2801</strain>
    </source>
</reference>
<dbReference type="InParanoid" id="G0MC38"/>